<evidence type="ECO:0000256" key="1">
    <source>
        <dbReference type="ARBA" id="ARBA00022679"/>
    </source>
</evidence>
<reference evidence="3 4" key="1">
    <citation type="journal article" date="2016" name="BMC Genomics">
        <title>Comparative genomics reveals Cyclospora cayetanensis possesses coccidia-like metabolism and invasion components but unique surface antigens.</title>
        <authorList>
            <person name="Liu S."/>
            <person name="Wang L."/>
            <person name="Zheng H."/>
            <person name="Xu Z."/>
            <person name="Roellig D.M."/>
            <person name="Li N."/>
            <person name="Frace M.A."/>
            <person name="Tang K."/>
            <person name="Arrowood M.J."/>
            <person name="Moss D.M."/>
            <person name="Zhang L."/>
            <person name="Feng Y."/>
            <person name="Xiao L."/>
        </authorList>
    </citation>
    <scope>NUCLEOTIDE SEQUENCE [LARGE SCALE GENOMIC DNA]</scope>
    <source>
        <strain evidence="3 4">CHN_HEN01</strain>
    </source>
</reference>
<protein>
    <submittedName>
        <fullName evidence="3">Ubiquitin-transferase domain-containing protein</fullName>
    </submittedName>
</protein>
<keyword evidence="1" id="KW-0808">Transferase</keyword>
<name>A0A1D3DAG0_9EIME</name>
<dbReference type="PANTHER" id="PTHR45670">
    <property type="entry name" value="E3 UBIQUITIN-PROTEIN LIGASE TRIP12"/>
    <property type="match status" value="1"/>
</dbReference>
<organism evidence="3 4">
    <name type="scientific">Cyclospora cayetanensis</name>
    <dbReference type="NCBI Taxonomy" id="88456"/>
    <lineage>
        <taxon>Eukaryota</taxon>
        <taxon>Sar</taxon>
        <taxon>Alveolata</taxon>
        <taxon>Apicomplexa</taxon>
        <taxon>Conoidasida</taxon>
        <taxon>Coccidia</taxon>
        <taxon>Eucoccidiorida</taxon>
        <taxon>Eimeriorina</taxon>
        <taxon>Eimeriidae</taxon>
        <taxon>Cyclospora</taxon>
    </lineage>
</organism>
<dbReference type="InterPro" id="IPR035983">
    <property type="entry name" value="Hect_E3_ubiquitin_ligase"/>
</dbReference>
<dbReference type="VEuPathDB" id="ToxoDB:cyc_08742"/>
<evidence type="ECO:0000313" key="3">
    <source>
        <dbReference type="EMBL" id="OEH80434.1"/>
    </source>
</evidence>
<dbReference type="AlphaFoldDB" id="A0A1D3DAG0"/>
<dbReference type="Proteomes" id="UP000095192">
    <property type="component" value="Unassembled WGS sequence"/>
</dbReference>
<dbReference type="GO" id="GO:0000209">
    <property type="term" value="P:protein polyubiquitination"/>
    <property type="evidence" value="ECO:0007669"/>
    <property type="project" value="TreeGrafter"/>
</dbReference>
<sequence length="573" mass="60719">MSGRLCIMTEESLGTGSHSKGGAKAAEKQEVETPRSNNSLWEVAHTIDYRSEQQLLEQPQDHPEQQHALEDLACWCVSRAYLETASSARYLFGECNSWHRKDLLLQAASDEAAPLFYGLPSATVSVSRCLDGNSSFRCTGCGSELSVEAAVGAKASAASLPAASASPSAAVPAAAGGNLVLPSVFSGAAAEAAPFVILLLYLHNLLQHLPTLRAYACIASSCCSGGSTEQSPEDTKEAAAATLFRAAASARSLSAHPLDLEGGASLPRTKVKMPRSHLTESAAKVMDHLLASSRSVEEQPLLEVEFAGEEGVGLGPTNEFYAEVLESVLTHKDPELFVSCSSSGGLFPRAYITDLSLIPVEMVRRPRVSPLMMQQSQQQQRSSRASTRLAGSVASPPGEAENMEEDGGSLSRSNSGNFSPHQDAVAAEAAASAGWGDLERELFKHFRLLGQLAAKVLLDGRSSTTDTGLHALFWEAVARPLLQQERLRPCSCMRPLTKAEADVATGAQEAAALRLGVCRCGSTIAAISAVAAVDEALAKSLQKMMQHRAAGFEVADLSCFFVLPHDRLAPQCL</sequence>
<dbReference type="VEuPathDB" id="ToxoDB:LOC34622843"/>
<dbReference type="GO" id="GO:0061630">
    <property type="term" value="F:ubiquitin protein ligase activity"/>
    <property type="evidence" value="ECO:0007669"/>
    <property type="project" value="InterPro"/>
</dbReference>
<keyword evidence="4" id="KW-1185">Reference proteome</keyword>
<gene>
    <name evidence="3" type="ORF">cyc_08742</name>
</gene>
<dbReference type="EMBL" id="JROU02000077">
    <property type="protein sequence ID" value="OEH80434.1"/>
    <property type="molecule type" value="Genomic_DNA"/>
</dbReference>
<feature type="region of interest" description="Disordered" evidence="2">
    <location>
        <begin position="12"/>
        <end position="37"/>
    </location>
</feature>
<dbReference type="PANTHER" id="PTHR45670:SF1">
    <property type="entry name" value="E3 UBIQUITIN-PROTEIN LIGASE HECTD1"/>
    <property type="match status" value="1"/>
</dbReference>
<proteinExistence type="predicted"/>
<evidence type="ECO:0000256" key="2">
    <source>
        <dbReference type="SAM" id="MobiDB-lite"/>
    </source>
</evidence>
<dbReference type="GO" id="GO:0043161">
    <property type="term" value="P:proteasome-mediated ubiquitin-dependent protein catabolic process"/>
    <property type="evidence" value="ECO:0007669"/>
    <property type="project" value="TreeGrafter"/>
</dbReference>
<comment type="caution">
    <text evidence="3">The sequence shown here is derived from an EMBL/GenBank/DDBJ whole genome shotgun (WGS) entry which is preliminary data.</text>
</comment>
<dbReference type="InterPro" id="IPR045322">
    <property type="entry name" value="HECTD1/TRIP12-like"/>
</dbReference>
<dbReference type="InParanoid" id="A0A1D3DAG0"/>
<feature type="compositionally biased region" description="Polar residues" evidence="2">
    <location>
        <begin position="410"/>
        <end position="420"/>
    </location>
</feature>
<accession>A0A1D3DAG0</accession>
<feature type="region of interest" description="Disordered" evidence="2">
    <location>
        <begin position="370"/>
        <end position="423"/>
    </location>
</feature>
<dbReference type="Gene3D" id="3.90.1750.10">
    <property type="entry name" value="Hect, E3 ligase catalytic domains"/>
    <property type="match status" value="1"/>
</dbReference>
<dbReference type="SUPFAM" id="SSF56204">
    <property type="entry name" value="Hect, E3 ligase catalytic domain"/>
    <property type="match status" value="1"/>
</dbReference>
<feature type="compositionally biased region" description="Low complexity" evidence="2">
    <location>
        <begin position="374"/>
        <end position="384"/>
    </location>
</feature>
<evidence type="ECO:0000313" key="4">
    <source>
        <dbReference type="Proteomes" id="UP000095192"/>
    </source>
</evidence>